<keyword evidence="2" id="KW-1185">Reference proteome</keyword>
<sequence>MEDALRVKLRLLTRYTRDFDFFGVYFGHGGSRVAYAFHDRLHWLLVKQIEQDEEDGVEMTSFGWEKVRVGCFEKMDEETSDCRRAVESKAVCLVVTVGSTAVVGEEEVVVTTCGDSRVVLSRGGVTISLSDDHKVI</sequence>
<comment type="caution">
    <text evidence="1">The sequence shown here is derived from an EMBL/GenBank/DDBJ whole genome shotgun (WGS) entry which is preliminary data.</text>
</comment>
<evidence type="ECO:0000313" key="2">
    <source>
        <dbReference type="Proteomes" id="UP001060215"/>
    </source>
</evidence>
<reference evidence="1 2" key="1">
    <citation type="journal article" date="2022" name="Plant J.">
        <title>Chromosome-level genome of Camellia lanceoleosa provides a valuable resource for understanding genome evolution and self-incompatibility.</title>
        <authorList>
            <person name="Gong W."/>
            <person name="Xiao S."/>
            <person name="Wang L."/>
            <person name="Liao Z."/>
            <person name="Chang Y."/>
            <person name="Mo W."/>
            <person name="Hu G."/>
            <person name="Li W."/>
            <person name="Zhao G."/>
            <person name="Zhu H."/>
            <person name="Hu X."/>
            <person name="Ji K."/>
            <person name="Xiang X."/>
            <person name="Song Q."/>
            <person name="Yuan D."/>
            <person name="Jin S."/>
            <person name="Zhang L."/>
        </authorList>
    </citation>
    <scope>NUCLEOTIDE SEQUENCE [LARGE SCALE GENOMIC DNA]</scope>
    <source>
        <strain evidence="1">SQ_2022a</strain>
    </source>
</reference>
<name>A0ACC0H7H3_9ERIC</name>
<gene>
    <name evidence="1" type="ORF">LOK49_LG07G00226</name>
</gene>
<evidence type="ECO:0000313" key="1">
    <source>
        <dbReference type="EMBL" id="KAI8008767.1"/>
    </source>
</evidence>
<proteinExistence type="predicted"/>
<dbReference type="Proteomes" id="UP001060215">
    <property type="component" value="Chromosome 7"/>
</dbReference>
<protein>
    <submittedName>
        <fullName evidence="1">Protein phosphatase 2C 37</fullName>
    </submittedName>
</protein>
<organism evidence="1 2">
    <name type="scientific">Camellia lanceoleosa</name>
    <dbReference type="NCBI Taxonomy" id="1840588"/>
    <lineage>
        <taxon>Eukaryota</taxon>
        <taxon>Viridiplantae</taxon>
        <taxon>Streptophyta</taxon>
        <taxon>Embryophyta</taxon>
        <taxon>Tracheophyta</taxon>
        <taxon>Spermatophyta</taxon>
        <taxon>Magnoliopsida</taxon>
        <taxon>eudicotyledons</taxon>
        <taxon>Gunneridae</taxon>
        <taxon>Pentapetalae</taxon>
        <taxon>asterids</taxon>
        <taxon>Ericales</taxon>
        <taxon>Theaceae</taxon>
        <taxon>Camellia</taxon>
    </lineage>
</organism>
<accession>A0ACC0H7H3</accession>
<dbReference type="EMBL" id="CM045764">
    <property type="protein sequence ID" value="KAI8008767.1"/>
    <property type="molecule type" value="Genomic_DNA"/>
</dbReference>